<gene>
    <name evidence="11" type="ORF">OSB1V03_LOCUS5342</name>
</gene>
<name>A0A7R9KMW9_9ACAR</name>
<dbReference type="InterPro" id="IPR041645">
    <property type="entry name" value="ADAMTS_CR_2"/>
</dbReference>
<evidence type="ECO:0000256" key="2">
    <source>
        <dbReference type="ARBA" id="ARBA00022723"/>
    </source>
</evidence>
<dbReference type="Gene3D" id="3.40.390.10">
    <property type="entry name" value="Collagenase (Catalytic Domain)"/>
    <property type="match status" value="1"/>
</dbReference>
<proteinExistence type="predicted"/>
<evidence type="ECO:0000256" key="5">
    <source>
        <dbReference type="ARBA" id="ARBA00023049"/>
    </source>
</evidence>
<dbReference type="Gene3D" id="3.40.1620.60">
    <property type="match status" value="1"/>
</dbReference>
<dbReference type="AlphaFoldDB" id="A0A7R9KMW9"/>
<dbReference type="Proteomes" id="UP000759131">
    <property type="component" value="Unassembled WGS sequence"/>
</dbReference>
<dbReference type="InterPro" id="IPR034030">
    <property type="entry name" value="ZnMc_salivary_gland_MPs"/>
</dbReference>
<comment type="caution">
    <text evidence="8">Lacks conserved residue(s) required for the propagation of feature annotation.</text>
</comment>
<evidence type="ECO:0000256" key="1">
    <source>
        <dbReference type="ARBA" id="ARBA00022670"/>
    </source>
</evidence>
<dbReference type="InterPro" id="IPR001590">
    <property type="entry name" value="Peptidase_M12B"/>
</dbReference>
<dbReference type="CDD" id="cd04272">
    <property type="entry name" value="ZnMc_salivary_gland_MPs"/>
    <property type="match status" value="1"/>
</dbReference>
<dbReference type="GO" id="GO:0046872">
    <property type="term" value="F:metal ion binding"/>
    <property type="evidence" value="ECO:0007669"/>
    <property type="project" value="UniProtKB-KW"/>
</dbReference>
<feature type="binding site" evidence="8">
    <location>
        <position position="484"/>
    </location>
    <ligand>
        <name>Zn(2+)</name>
        <dbReference type="ChEBI" id="CHEBI:29105"/>
        <note>catalytic</note>
    </ligand>
</feature>
<dbReference type="PANTHER" id="PTHR11905:SF249">
    <property type="entry name" value="SOL NARAE, ISOFORM C"/>
    <property type="match status" value="1"/>
</dbReference>
<dbReference type="EMBL" id="OC857237">
    <property type="protein sequence ID" value="CAD7624904.1"/>
    <property type="molecule type" value="Genomic_DNA"/>
</dbReference>
<evidence type="ECO:0000256" key="8">
    <source>
        <dbReference type="PROSITE-ProRule" id="PRU00276"/>
    </source>
</evidence>
<evidence type="ECO:0000259" key="10">
    <source>
        <dbReference type="PROSITE" id="PS50215"/>
    </source>
</evidence>
<dbReference type="SUPFAM" id="SSF55486">
    <property type="entry name" value="Metalloproteases ('zincins'), catalytic domain"/>
    <property type="match status" value="1"/>
</dbReference>
<feature type="binding site" evidence="8">
    <location>
        <position position="490"/>
    </location>
    <ligand>
        <name>Zn(2+)</name>
        <dbReference type="ChEBI" id="CHEBI:29105"/>
        <note>catalytic</note>
    </ligand>
</feature>
<feature type="region of interest" description="Disordered" evidence="9">
    <location>
        <begin position="660"/>
        <end position="680"/>
    </location>
</feature>
<feature type="active site" evidence="8">
    <location>
        <position position="481"/>
    </location>
</feature>
<dbReference type="InterPro" id="IPR024079">
    <property type="entry name" value="MetalloPept_cat_dom_sf"/>
</dbReference>
<evidence type="ECO:0000256" key="3">
    <source>
        <dbReference type="ARBA" id="ARBA00022801"/>
    </source>
</evidence>
<sequence length="782" mass="86616">MMALAVMTKSVVTILWLFMAEHYRQLILFMTPPGAHRTPNSARNLFIIALPEYDVTNVRIISKRSVDQRSDANHVSPKRIELSLKSFGKNMKLKLRKNNDFNDRSKDMKVFMAETTTNGKLRYSEAPTTGPCFRSLKTVPMVGSECITTQLIENPNIGTTYHDKSNMAAILVDRNPDGTIQLHGTIGNDLVIRPVPQTVSLENAEYLNYNVDNEDDEMFLDEDEAIEDKRHNNNHNYNNNSNKNNSIIANTNSDERTDTKASSEPLPNSTNTMEMDTKFSQLGAGHGNWTSGAASNGSASAQSRSSRRKRQAPNTVWPEVLLVVDYDSYVLHGATSRDVKRYFISFWNGVDLRYKLLAHPQIRVSLAGMIVAKDRDATPYLERNRLRSPNADAVDAAGALTDMGKYLYREDRLPTYDLAVVITKLDMCRRRYEGGRCNRGTAGFAYVGGACVVNKRLEKVNSVAIIEDSGGFSGIIVAAHEVGHLLGCVHDGSPPPSYLGGPGATRCPWEDGFIMSDLRHTERGFRWSSCSVEQFKHFLNGETATCLYNFPHENQLLPRVLPGTMLSLDEQCKRDRGTNACFKDARVCAQLFCFDSASGYCVSYRPAAEGSPCGDGQICRNGKCLAEVENIIPDYTHVSQTISRLPAPAGTAVAASNPDRILSRVDPPPNRRPGRRASRVTPVRNPINQYLVPRVPSPTMESPQVVVPTAVAAADNQTSTTSSQTPEAPAVVADCQNNVQRMAGSLTCTQFLERFGDKYCQHDYIKRNCCASHSLMCKPEDS</sequence>
<keyword evidence="3" id="KW-0378">Hydrolase</keyword>
<organism evidence="11">
    <name type="scientific">Medioppia subpectinata</name>
    <dbReference type="NCBI Taxonomy" id="1979941"/>
    <lineage>
        <taxon>Eukaryota</taxon>
        <taxon>Metazoa</taxon>
        <taxon>Ecdysozoa</taxon>
        <taxon>Arthropoda</taxon>
        <taxon>Chelicerata</taxon>
        <taxon>Arachnida</taxon>
        <taxon>Acari</taxon>
        <taxon>Acariformes</taxon>
        <taxon>Sarcoptiformes</taxon>
        <taxon>Oribatida</taxon>
        <taxon>Brachypylina</taxon>
        <taxon>Oppioidea</taxon>
        <taxon>Oppiidae</taxon>
        <taxon>Medioppia</taxon>
    </lineage>
</organism>
<keyword evidence="4 8" id="KW-0862">Zinc</keyword>
<evidence type="ECO:0000256" key="4">
    <source>
        <dbReference type="ARBA" id="ARBA00022833"/>
    </source>
</evidence>
<dbReference type="PANTHER" id="PTHR11905">
    <property type="entry name" value="ADAM A DISINTEGRIN AND METALLOPROTEASE DOMAIN"/>
    <property type="match status" value="1"/>
</dbReference>
<feature type="domain" description="Peptidase M12B" evidence="10">
    <location>
        <begin position="316"/>
        <end position="551"/>
    </location>
</feature>
<dbReference type="Pfam" id="PF13582">
    <property type="entry name" value="Reprolysin_3"/>
    <property type="match status" value="1"/>
</dbReference>
<evidence type="ECO:0000256" key="7">
    <source>
        <dbReference type="ARBA" id="ARBA00023180"/>
    </source>
</evidence>
<evidence type="ECO:0000256" key="6">
    <source>
        <dbReference type="ARBA" id="ARBA00023157"/>
    </source>
</evidence>
<reference evidence="11" key="1">
    <citation type="submission" date="2020-11" db="EMBL/GenBank/DDBJ databases">
        <authorList>
            <person name="Tran Van P."/>
        </authorList>
    </citation>
    <scope>NUCLEOTIDE SEQUENCE</scope>
</reference>
<keyword evidence="1" id="KW-0645">Protease</keyword>
<dbReference type="PROSITE" id="PS50215">
    <property type="entry name" value="ADAM_MEPRO"/>
    <property type="match status" value="1"/>
</dbReference>
<evidence type="ECO:0000313" key="11">
    <source>
        <dbReference type="EMBL" id="CAD7624904.1"/>
    </source>
</evidence>
<dbReference type="Pfam" id="PF17771">
    <property type="entry name" value="ADAMTS_CR_2"/>
    <property type="match status" value="1"/>
</dbReference>
<dbReference type="EMBL" id="CAJPIZ010002662">
    <property type="protein sequence ID" value="CAG2105334.1"/>
    <property type="molecule type" value="Genomic_DNA"/>
</dbReference>
<dbReference type="GO" id="GO:0006509">
    <property type="term" value="P:membrane protein ectodomain proteolysis"/>
    <property type="evidence" value="ECO:0007669"/>
    <property type="project" value="TreeGrafter"/>
</dbReference>
<keyword evidence="12" id="KW-1185">Reference proteome</keyword>
<keyword evidence="7" id="KW-0325">Glycoprotein</keyword>
<feature type="binding site" evidence="8">
    <location>
        <position position="480"/>
    </location>
    <ligand>
        <name>Zn(2+)</name>
        <dbReference type="ChEBI" id="CHEBI:29105"/>
        <note>catalytic</note>
    </ligand>
</feature>
<accession>A0A7R9KMW9</accession>
<dbReference type="GO" id="GO:0004222">
    <property type="term" value="F:metalloendopeptidase activity"/>
    <property type="evidence" value="ECO:0007669"/>
    <property type="project" value="InterPro"/>
</dbReference>
<feature type="compositionally biased region" description="Low complexity" evidence="9">
    <location>
        <begin position="291"/>
        <end position="304"/>
    </location>
</feature>
<feature type="region of interest" description="Disordered" evidence="9">
    <location>
        <begin position="230"/>
        <end position="312"/>
    </location>
</feature>
<keyword evidence="6" id="KW-1015">Disulfide bond</keyword>
<feature type="compositionally biased region" description="Polar residues" evidence="9">
    <location>
        <begin position="262"/>
        <end position="280"/>
    </location>
</feature>
<dbReference type="OrthoDB" id="9936463at2759"/>
<feature type="compositionally biased region" description="Low complexity" evidence="9">
    <location>
        <begin position="234"/>
        <end position="252"/>
    </location>
</feature>
<evidence type="ECO:0000313" key="12">
    <source>
        <dbReference type="Proteomes" id="UP000759131"/>
    </source>
</evidence>
<evidence type="ECO:0000256" key="9">
    <source>
        <dbReference type="SAM" id="MobiDB-lite"/>
    </source>
</evidence>
<keyword evidence="2 8" id="KW-0479">Metal-binding</keyword>
<keyword evidence="5" id="KW-0482">Metalloprotease</keyword>
<protein>
    <recommendedName>
        <fullName evidence="10">Peptidase M12B domain-containing protein</fullName>
    </recommendedName>
</protein>